<evidence type="ECO:0000313" key="8">
    <source>
        <dbReference type="EMBL" id="TQV72298.1"/>
    </source>
</evidence>
<comment type="catalytic activity">
    <reaction evidence="1 5">
        <text>L-glutamyl-[protein] + S-adenosyl-L-methionine = [protein]-L-glutamate 5-O-methyl ester + S-adenosyl-L-homocysteine</text>
        <dbReference type="Rhea" id="RHEA:24452"/>
        <dbReference type="Rhea" id="RHEA-COMP:10208"/>
        <dbReference type="Rhea" id="RHEA-COMP:10311"/>
        <dbReference type="ChEBI" id="CHEBI:29973"/>
        <dbReference type="ChEBI" id="CHEBI:57856"/>
        <dbReference type="ChEBI" id="CHEBI:59789"/>
        <dbReference type="ChEBI" id="CHEBI:82795"/>
        <dbReference type="EC" id="2.1.1.80"/>
    </reaction>
</comment>
<proteinExistence type="predicted"/>
<evidence type="ECO:0000256" key="3">
    <source>
        <dbReference type="ARBA" id="ARBA00022679"/>
    </source>
</evidence>
<keyword evidence="9" id="KW-1185">Reference proteome</keyword>
<dbReference type="EC" id="2.1.1.80" evidence="5"/>
<name>A0A545T555_9GAMM</name>
<dbReference type="OrthoDB" id="9816309at2"/>
<feature type="binding site" evidence="6">
    <location>
        <position position="138"/>
    </location>
    <ligand>
        <name>S-adenosyl-L-methionine</name>
        <dbReference type="ChEBI" id="CHEBI:59789"/>
    </ligand>
</feature>
<accession>A0A545T555</accession>
<evidence type="ECO:0000256" key="4">
    <source>
        <dbReference type="ARBA" id="ARBA00022691"/>
    </source>
</evidence>
<comment type="function">
    <text evidence="5">Methylation of the membrane-bound methyl-accepting chemotaxis proteins (MCP) to form gamma-glutamyl methyl ester residues in MCP.</text>
</comment>
<dbReference type="Pfam" id="PF01739">
    <property type="entry name" value="CheR"/>
    <property type="match status" value="1"/>
</dbReference>
<dbReference type="PIRSF" id="PIRSF000410">
    <property type="entry name" value="CheR"/>
    <property type="match status" value="1"/>
</dbReference>
<dbReference type="InterPro" id="IPR022642">
    <property type="entry name" value="CheR_C"/>
</dbReference>
<dbReference type="GO" id="GO:0032259">
    <property type="term" value="P:methylation"/>
    <property type="evidence" value="ECO:0007669"/>
    <property type="project" value="UniProtKB-KW"/>
</dbReference>
<gene>
    <name evidence="8" type="ORF">FLL45_18955</name>
</gene>
<feature type="binding site" evidence="6">
    <location>
        <position position="77"/>
    </location>
    <ligand>
        <name>S-adenosyl-L-methionine</name>
        <dbReference type="ChEBI" id="CHEBI:59789"/>
    </ligand>
</feature>
<dbReference type="InterPro" id="IPR022641">
    <property type="entry name" value="CheR_N"/>
</dbReference>
<evidence type="ECO:0000259" key="7">
    <source>
        <dbReference type="PROSITE" id="PS50123"/>
    </source>
</evidence>
<comment type="caution">
    <text evidence="8">The sequence shown here is derived from an EMBL/GenBank/DDBJ whole genome shotgun (WGS) entry which is preliminary data.</text>
</comment>
<feature type="domain" description="CheR-type methyltransferase" evidence="7">
    <location>
        <begin position="1"/>
        <end position="269"/>
    </location>
</feature>
<dbReference type="InterPro" id="IPR029063">
    <property type="entry name" value="SAM-dependent_MTases_sf"/>
</dbReference>
<evidence type="ECO:0000256" key="2">
    <source>
        <dbReference type="ARBA" id="ARBA00022603"/>
    </source>
</evidence>
<dbReference type="CDD" id="cd02440">
    <property type="entry name" value="AdoMet_MTases"/>
    <property type="match status" value="1"/>
</dbReference>
<dbReference type="RefSeq" id="WP_142943628.1">
    <property type="nucleotide sequence ID" value="NZ_VIKR01000005.1"/>
</dbReference>
<dbReference type="EMBL" id="VIKR01000005">
    <property type="protein sequence ID" value="TQV72298.1"/>
    <property type="molecule type" value="Genomic_DNA"/>
</dbReference>
<dbReference type="SUPFAM" id="SSF53335">
    <property type="entry name" value="S-adenosyl-L-methionine-dependent methyltransferases"/>
    <property type="match status" value="1"/>
</dbReference>
<keyword evidence="3 5" id="KW-0808">Transferase</keyword>
<dbReference type="Pfam" id="PF03705">
    <property type="entry name" value="CheR_N"/>
    <property type="match status" value="1"/>
</dbReference>
<dbReference type="PANTHER" id="PTHR24422:SF26">
    <property type="entry name" value="CHEMOTAXIS PROTEIN METHYLTRANSFERASE"/>
    <property type="match status" value="1"/>
</dbReference>
<dbReference type="SUPFAM" id="SSF47757">
    <property type="entry name" value="Chemotaxis receptor methyltransferase CheR, N-terminal domain"/>
    <property type="match status" value="1"/>
</dbReference>
<protein>
    <recommendedName>
        <fullName evidence="5">Chemotaxis protein methyltransferase</fullName>
        <ecNumber evidence="5">2.1.1.80</ecNumber>
    </recommendedName>
</protein>
<dbReference type="Proteomes" id="UP000317839">
    <property type="component" value="Unassembled WGS sequence"/>
</dbReference>
<dbReference type="Gene3D" id="3.40.50.150">
    <property type="entry name" value="Vaccinia Virus protein VP39"/>
    <property type="match status" value="1"/>
</dbReference>
<dbReference type="PANTHER" id="PTHR24422">
    <property type="entry name" value="CHEMOTAXIS PROTEIN METHYLTRANSFERASE"/>
    <property type="match status" value="1"/>
</dbReference>
<dbReference type="InterPro" id="IPR000780">
    <property type="entry name" value="CheR_MeTrfase"/>
</dbReference>
<dbReference type="Gene3D" id="1.10.155.10">
    <property type="entry name" value="Chemotaxis receptor methyltransferase CheR, N-terminal domain"/>
    <property type="match status" value="1"/>
</dbReference>
<evidence type="ECO:0000313" key="9">
    <source>
        <dbReference type="Proteomes" id="UP000317839"/>
    </source>
</evidence>
<evidence type="ECO:0000256" key="6">
    <source>
        <dbReference type="PIRSR" id="PIRSR000410-1"/>
    </source>
</evidence>
<dbReference type="PRINTS" id="PR00996">
    <property type="entry name" value="CHERMTFRASE"/>
</dbReference>
<dbReference type="InterPro" id="IPR036804">
    <property type="entry name" value="CheR_N_sf"/>
</dbReference>
<feature type="binding site" evidence="6">
    <location>
        <position position="114"/>
    </location>
    <ligand>
        <name>S-adenosyl-L-methionine</name>
        <dbReference type="ChEBI" id="CHEBI:59789"/>
    </ligand>
</feature>
<dbReference type="SMART" id="SM00138">
    <property type="entry name" value="MeTrc"/>
    <property type="match status" value="1"/>
</dbReference>
<keyword evidence="2 5" id="KW-0489">Methyltransferase</keyword>
<dbReference type="PROSITE" id="PS50123">
    <property type="entry name" value="CHER"/>
    <property type="match status" value="1"/>
</dbReference>
<organism evidence="8 9">
    <name type="scientific">Aliikangiella marina</name>
    <dbReference type="NCBI Taxonomy" id="1712262"/>
    <lineage>
        <taxon>Bacteria</taxon>
        <taxon>Pseudomonadati</taxon>
        <taxon>Pseudomonadota</taxon>
        <taxon>Gammaproteobacteria</taxon>
        <taxon>Oceanospirillales</taxon>
        <taxon>Pleioneaceae</taxon>
        <taxon>Aliikangiella</taxon>
    </lineage>
</organism>
<dbReference type="InterPro" id="IPR050903">
    <property type="entry name" value="Bact_Chemotaxis_MeTrfase"/>
</dbReference>
<sequence>MTKISQASYLKARKWLKDKTGVELGDNRQMLVQSRLNRRLRELNIGKIDDYFSYLESLKKNHPEWAHFIDLLTTHETYFFREGQHFDFIKQIIFPQFRGKKLDILSAACSTGEETFSIAMECMEYFGSKANWTIIGTDIAEGTIETARRALYSQRRAKNVPQNYLQKYMLKGKDDAEGLCMIKKDLREHVKFSVDNILSSKLKDSFDIIFCRNVLIYFDEETKKTLINNLFQQLNPGGHLFVSQTEQMRGHIDSAFLINSSIARRPTNDSL</sequence>
<reference evidence="8 9" key="1">
    <citation type="submission" date="2019-06" db="EMBL/GenBank/DDBJ databases">
        <title>Draft genome of Aliikangiella marina GYP-15.</title>
        <authorList>
            <person name="Wang G."/>
        </authorList>
    </citation>
    <scope>NUCLEOTIDE SEQUENCE [LARGE SCALE GENOMIC DNA]</scope>
    <source>
        <strain evidence="8 9">GYP-15</strain>
    </source>
</reference>
<feature type="binding site" evidence="6">
    <location>
        <begin position="212"/>
        <end position="213"/>
    </location>
    <ligand>
        <name>S-adenosyl-L-methionine</name>
        <dbReference type="ChEBI" id="CHEBI:59789"/>
    </ligand>
</feature>
<dbReference type="AlphaFoldDB" id="A0A545T555"/>
<dbReference type="InterPro" id="IPR026024">
    <property type="entry name" value="Chemotaxis_MeTrfase_CheR"/>
</dbReference>
<dbReference type="GO" id="GO:0008983">
    <property type="term" value="F:protein-glutamate O-methyltransferase activity"/>
    <property type="evidence" value="ECO:0007669"/>
    <property type="project" value="UniProtKB-EC"/>
</dbReference>
<evidence type="ECO:0000256" key="5">
    <source>
        <dbReference type="PIRNR" id="PIRNR000410"/>
    </source>
</evidence>
<feature type="binding site" evidence="6">
    <location>
        <position position="81"/>
    </location>
    <ligand>
        <name>S-adenosyl-L-methionine</name>
        <dbReference type="ChEBI" id="CHEBI:59789"/>
    </ligand>
</feature>
<evidence type="ECO:0000256" key="1">
    <source>
        <dbReference type="ARBA" id="ARBA00001541"/>
    </source>
</evidence>
<keyword evidence="4 5" id="KW-0949">S-adenosyl-L-methionine</keyword>